<dbReference type="AlphaFoldDB" id="A0A6A7C976"/>
<dbReference type="Proteomes" id="UP000799421">
    <property type="component" value="Unassembled WGS sequence"/>
</dbReference>
<dbReference type="GO" id="GO:0006274">
    <property type="term" value="P:DNA replication termination"/>
    <property type="evidence" value="ECO:0007669"/>
    <property type="project" value="TreeGrafter"/>
</dbReference>
<evidence type="ECO:0000256" key="1">
    <source>
        <dbReference type="ARBA" id="ARBA00009885"/>
    </source>
</evidence>
<dbReference type="InterPro" id="IPR006735">
    <property type="entry name" value="Rtf2"/>
</dbReference>
<dbReference type="GO" id="GO:0005634">
    <property type="term" value="C:nucleus"/>
    <property type="evidence" value="ECO:0007669"/>
    <property type="project" value="TreeGrafter"/>
</dbReference>
<dbReference type="PANTHER" id="PTHR12775:SF0">
    <property type="entry name" value="REPLICATION TERMINATION FACTOR 2"/>
    <property type="match status" value="1"/>
</dbReference>
<proteinExistence type="inferred from homology"/>
<dbReference type="InterPro" id="IPR013083">
    <property type="entry name" value="Znf_RING/FYVE/PHD"/>
</dbReference>
<organism evidence="3 4">
    <name type="scientific">Piedraia hortae CBS 480.64</name>
    <dbReference type="NCBI Taxonomy" id="1314780"/>
    <lineage>
        <taxon>Eukaryota</taxon>
        <taxon>Fungi</taxon>
        <taxon>Dikarya</taxon>
        <taxon>Ascomycota</taxon>
        <taxon>Pezizomycotina</taxon>
        <taxon>Dothideomycetes</taxon>
        <taxon>Dothideomycetidae</taxon>
        <taxon>Capnodiales</taxon>
        <taxon>Piedraiaceae</taxon>
        <taxon>Piedraia</taxon>
    </lineage>
</organism>
<dbReference type="CDD" id="cd16653">
    <property type="entry name" value="RING-like_Rtf2"/>
    <property type="match status" value="1"/>
</dbReference>
<feature type="compositionally biased region" description="Basic and acidic residues" evidence="2">
    <location>
        <begin position="224"/>
        <end position="238"/>
    </location>
</feature>
<dbReference type="Gene3D" id="3.30.40.10">
    <property type="entry name" value="Zinc/RING finger domain, C3HC4 (zinc finger)"/>
    <property type="match status" value="1"/>
</dbReference>
<dbReference type="SUPFAM" id="SSF57850">
    <property type="entry name" value="RING/U-box"/>
    <property type="match status" value="1"/>
</dbReference>
<feature type="region of interest" description="Disordered" evidence="2">
    <location>
        <begin position="224"/>
        <end position="263"/>
    </location>
</feature>
<keyword evidence="4" id="KW-1185">Reference proteome</keyword>
<accession>A0A6A7C976</accession>
<reference evidence="3" key="1">
    <citation type="journal article" date="2020" name="Stud. Mycol.">
        <title>101 Dothideomycetes genomes: a test case for predicting lifestyles and emergence of pathogens.</title>
        <authorList>
            <person name="Haridas S."/>
            <person name="Albert R."/>
            <person name="Binder M."/>
            <person name="Bloem J."/>
            <person name="Labutti K."/>
            <person name="Salamov A."/>
            <person name="Andreopoulos B."/>
            <person name="Baker S."/>
            <person name="Barry K."/>
            <person name="Bills G."/>
            <person name="Bluhm B."/>
            <person name="Cannon C."/>
            <person name="Castanera R."/>
            <person name="Culley D."/>
            <person name="Daum C."/>
            <person name="Ezra D."/>
            <person name="Gonzalez J."/>
            <person name="Henrissat B."/>
            <person name="Kuo A."/>
            <person name="Liang C."/>
            <person name="Lipzen A."/>
            <person name="Lutzoni F."/>
            <person name="Magnuson J."/>
            <person name="Mondo S."/>
            <person name="Nolan M."/>
            <person name="Ohm R."/>
            <person name="Pangilinan J."/>
            <person name="Park H.-J."/>
            <person name="Ramirez L."/>
            <person name="Alfaro M."/>
            <person name="Sun H."/>
            <person name="Tritt A."/>
            <person name="Yoshinaga Y."/>
            <person name="Zwiers L.-H."/>
            <person name="Turgeon B."/>
            <person name="Goodwin S."/>
            <person name="Spatafora J."/>
            <person name="Crous P."/>
            <person name="Grigoriev I."/>
        </authorList>
    </citation>
    <scope>NUCLEOTIDE SEQUENCE</scope>
    <source>
        <strain evidence="3">CBS 480.64</strain>
    </source>
</reference>
<dbReference type="PANTHER" id="PTHR12775">
    <property type="entry name" value="PROTEIN C20ORF43 HOMOLOG"/>
    <property type="match status" value="1"/>
</dbReference>
<evidence type="ECO:0000313" key="3">
    <source>
        <dbReference type="EMBL" id="KAF2863797.1"/>
    </source>
</evidence>
<dbReference type="Pfam" id="PF04641">
    <property type="entry name" value="Rtf2"/>
    <property type="match status" value="1"/>
</dbReference>
<gene>
    <name evidence="3" type="ORF">K470DRAFT_209915</name>
</gene>
<feature type="region of interest" description="Disordered" evidence="2">
    <location>
        <begin position="1"/>
        <end position="47"/>
    </location>
</feature>
<sequence>MGNDGGSIPTRRELVKEAARNPSTQEIKTSRQEQQSHNWSVDPISQDPLAPPILSDCTGRLYNKDSILEYLVEGKGDPTKGAVKGIKDVVEVNFFVDGDAWKCPLTGDRLGPNGVKAVYLVPCGHAFSAASIKEVADDKCPQCGETYAPNDVIPILSTAEEDIARLQLRIKTLSEKGLTHSLKKASSLGKKKRKQKEAETGKEKQAPGIKHAATATIAAKVVKEQAEMKKRKMEDETFKSLFSSNSNGKRQKNDFMTRGYSVT</sequence>
<dbReference type="OrthoDB" id="247013at2759"/>
<feature type="compositionally biased region" description="Basic and acidic residues" evidence="2">
    <location>
        <begin position="10"/>
        <end position="19"/>
    </location>
</feature>
<evidence type="ECO:0000256" key="2">
    <source>
        <dbReference type="SAM" id="MobiDB-lite"/>
    </source>
</evidence>
<evidence type="ECO:0000313" key="4">
    <source>
        <dbReference type="Proteomes" id="UP000799421"/>
    </source>
</evidence>
<protein>
    <submittedName>
        <fullName evidence="3">DUF602-domain-containing protein</fullName>
    </submittedName>
</protein>
<name>A0A6A7C976_9PEZI</name>
<dbReference type="InterPro" id="IPR027799">
    <property type="entry name" value="Rtf2_RING-finger"/>
</dbReference>
<comment type="similarity">
    <text evidence="1">Belongs to the rtf2 family.</text>
</comment>
<dbReference type="EMBL" id="MU005959">
    <property type="protein sequence ID" value="KAF2863797.1"/>
    <property type="molecule type" value="Genomic_DNA"/>
</dbReference>
<feature type="region of interest" description="Disordered" evidence="2">
    <location>
        <begin position="181"/>
        <end position="212"/>
    </location>
</feature>
<feature type="compositionally biased region" description="Polar residues" evidence="2">
    <location>
        <begin position="21"/>
        <end position="39"/>
    </location>
</feature>
<feature type="compositionally biased region" description="Basic and acidic residues" evidence="2">
    <location>
        <begin position="196"/>
        <end position="205"/>
    </location>
</feature>